<name>E5B7F8_ERWAM</name>
<evidence type="ECO:0000313" key="1">
    <source>
        <dbReference type="EMBL" id="CBX81413.1"/>
    </source>
</evidence>
<accession>E5B7F8</accession>
<dbReference type="EMBL" id="FR719194">
    <property type="protein sequence ID" value="CBX81413.1"/>
    <property type="molecule type" value="Genomic_DNA"/>
</dbReference>
<organism evidence="1">
    <name type="scientific">Erwinia amylovora ATCC BAA-2158</name>
    <dbReference type="NCBI Taxonomy" id="889211"/>
    <lineage>
        <taxon>Bacteria</taxon>
        <taxon>Pseudomonadati</taxon>
        <taxon>Pseudomonadota</taxon>
        <taxon>Gammaproteobacteria</taxon>
        <taxon>Enterobacterales</taxon>
        <taxon>Erwiniaceae</taxon>
        <taxon>Erwinia</taxon>
    </lineage>
</organism>
<sequence>MPLSLPDNNDNAYSDVHNLQDRRDKSWRYHLAAPVAEARFSSLRLLHFPHGAYQ</sequence>
<reference evidence="1" key="1">
    <citation type="journal article" date="2011" name="J. Bacteriol.">
        <title>Genome Sequence of an Erwinia amylovora Strain with Pathogenicity Restricted to Rubus Plants.</title>
        <authorList>
            <person name="Powney R."/>
            <person name="Smits T.H."/>
            <person name="Sawbridge T."/>
            <person name="Frey B."/>
            <person name="Blom J."/>
            <person name="Frey J.E."/>
            <person name="Plummer K.M."/>
            <person name="Beer S.V."/>
            <person name="Luck J."/>
            <person name="Duffy B."/>
            <person name="Rodoni B."/>
        </authorList>
    </citation>
    <scope>NUCLEOTIDE SEQUENCE</scope>
    <source>
        <strain evidence="1">ATCC BAA-2158</strain>
    </source>
</reference>
<gene>
    <name evidence="1" type="ORF">EAIL5_2593</name>
</gene>
<proteinExistence type="predicted"/>
<protein>
    <submittedName>
        <fullName evidence="1">Uncharacterized protein</fullName>
    </submittedName>
</protein>
<dbReference type="AlphaFoldDB" id="E5B7F8"/>